<proteinExistence type="predicted"/>
<organism evidence="1 2">
    <name type="scientific">Streptosporangium subroseum</name>
    <dbReference type="NCBI Taxonomy" id="106412"/>
    <lineage>
        <taxon>Bacteria</taxon>
        <taxon>Bacillati</taxon>
        <taxon>Actinomycetota</taxon>
        <taxon>Actinomycetes</taxon>
        <taxon>Streptosporangiales</taxon>
        <taxon>Streptosporangiaceae</taxon>
        <taxon>Streptosporangium</taxon>
    </lineage>
</organism>
<accession>A0A239P1T9</accession>
<reference evidence="1 2" key="1">
    <citation type="submission" date="2017-06" db="EMBL/GenBank/DDBJ databases">
        <authorList>
            <person name="Kim H.J."/>
            <person name="Triplett B.A."/>
        </authorList>
    </citation>
    <scope>NUCLEOTIDE SEQUENCE [LARGE SCALE GENOMIC DNA]</scope>
    <source>
        <strain evidence="1 2">CGMCC 4.2132</strain>
    </source>
</reference>
<dbReference type="OrthoDB" id="9895052at2"/>
<evidence type="ECO:0000313" key="1">
    <source>
        <dbReference type="EMBL" id="SNT60604.1"/>
    </source>
</evidence>
<dbReference type="RefSeq" id="WP_089212947.1">
    <property type="nucleotide sequence ID" value="NZ_FZOD01000078.1"/>
</dbReference>
<name>A0A239P1T9_9ACTN</name>
<keyword evidence="2" id="KW-1185">Reference proteome</keyword>
<gene>
    <name evidence="1" type="ORF">SAMN05216276_107830</name>
</gene>
<dbReference type="AlphaFoldDB" id="A0A239P1T9"/>
<evidence type="ECO:0000313" key="2">
    <source>
        <dbReference type="Proteomes" id="UP000198282"/>
    </source>
</evidence>
<protein>
    <submittedName>
        <fullName evidence="1">Uncharacterized protein</fullName>
    </submittedName>
</protein>
<sequence>MSKRTEDLGTQMVAFENAEIIAGHEAFENHLYTVQSMARTMALMLVQDGELVATWLRHRKPKKGKRIALLERVGLSRRTKAHSRNAADALLEAVSCLQKMAGVHAEYMRAEKGSSPIRDDTNKP</sequence>
<dbReference type="Proteomes" id="UP000198282">
    <property type="component" value="Unassembled WGS sequence"/>
</dbReference>
<dbReference type="EMBL" id="FZOD01000078">
    <property type="protein sequence ID" value="SNT60604.1"/>
    <property type="molecule type" value="Genomic_DNA"/>
</dbReference>